<dbReference type="GeneID" id="93577024"/>
<sequence length="109" mass="11859">MIFTFTSSFLFDCIFLFNPSTAIATALFMLTARPQLSPPGPSPTPASSPPPHCSLLFDRRVINVPPRPSLYSSARIDGLSSRGTPREPCVSHDLRTVQARFNALTGSVH</sequence>
<gene>
    <name evidence="1" type="ORF">ASPBRDRAFT_41315</name>
</gene>
<dbReference type="VEuPathDB" id="FungiDB:ASPBRDRAFT_41315"/>
<dbReference type="RefSeq" id="XP_067480873.1">
    <property type="nucleotide sequence ID" value="XM_067624536.1"/>
</dbReference>
<dbReference type="AlphaFoldDB" id="A0A1L9UPG7"/>
<reference evidence="2" key="1">
    <citation type="journal article" date="2017" name="Genome Biol.">
        <title>Comparative genomics reveals high biological diversity and specific adaptations in the industrially and medically important fungal genus Aspergillus.</title>
        <authorList>
            <person name="de Vries R.P."/>
            <person name="Riley R."/>
            <person name="Wiebenga A."/>
            <person name="Aguilar-Osorio G."/>
            <person name="Amillis S."/>
            <person name="Uchima C.A."/>
            <person name="Anderluh G."/>
            <person name="Asadollahi M."/>
            <person name="Askin M."/>
            <person name="Barry K."/>
            <person name="Battaglia E."/>
            <person name="Bayram O."/>
            <person name="Benocci T."/>
            <person name="Braus-Stromeyer S.A."/>
            <person name="Caldana C."/>
            <person name="Canovas D."/>
            <person name="Cerqueira G.C."/>
            <person name="Chen F."/>
            <person name="Chen W."/>
            <person name="Choi C."/>
            <person name="Clum A."/>
            <person name="Dos Santos R.A."/>
            <person name="Damasio A.R."/>
            <person name="Diallinas G."/>
            <person name="Emri T."/>
            <person name="Fekete E."/>
            <person name="Flipphi M."/>
            <person name="Freyberg S."/>
            <person name="Gallo A."/>
            <person name="Gournas C."/>
            <person name="Habgood R."/>
            <person name="Hainaut M."/>
            <person name="Harispe M.L."/>
            <person name="Henrissat B."/>
            <person name="Hilden K.S."/>
            <person name="Hope R."/>
            <person name="Hossain A."/>
            <person name="Karabika E."/>
            <person name="Karaffa L."/>
            <person name="Karanyi Z."/>
            <person name="Krasevec N."/>
            <person name="Kuo A."/>
            <person name="Kusch H."/>
            <person name="LaButti K."/>
            <person name="Lagendijk E.L."/>
            <person name="Lapidus A."/>
            <person name="Levasseur A."/>
            <person name="Lindquist E."/>
            <person name="Lipzen A."/>
            <person name="Logrieco A.F."/>
            <person name="MacCabe A."/>
            <person name="Maekelae M.R."/>
            <person name="Malavazi I."/>
            <person name="Melin P."/>
            <person name="Meyer V."/>
            <person name="Mielnichuk N."/>
            <person name="Miskei M."/>
            <person name="Molnar A.P."/>
            <person name="Mule G."/>
            <person name="Ngan C.Y."/>
            <person name="Orejas M."/>
            <person name="Orosz E."/>
            <person name="Ouedraogo J.P."/>
            <person name="Overkamp K.M."/>
            <person name="Park H.-S."/>
            <person name="Perrone G."/>
            <person name="Piumi F."/>
            <person name="Punt P.J."/>
            <person name="Ram A.F."/>
            <person name="Ramon A."/>
            <person name="Rauscher S."/>
            <person name="Record E."/>
            <person name="Riano-Pachon D.M."/>
            <person name="Robert V."/>
            <person name="Roehrig J."/>
            <person name="Ruller R."/>
            <person name="Salamov A."/>
            <person name="Salih N.S."/>
            <person name="Samson R.A."/>
            <person name="Sandor E."/>
            <person name="Sanguinetti M."/>
            <person name="Schuetze T."/>
            <person name="Sepcic K."/>
            <person name="Shelest E."/>
            <person name="Sherlock G."/>
            <person name="Sophianopoulou V."/>
            <person name="Squina F.M."/>
            <person name="Sun H."/>
            <person name="Susca A."/>
            <person name="Todd R.B."/>
            <person name="Tsang A."/>
            <person name="Unkles S.E."/>
            <person name="van de Wiele N."/>
            <person name="van Rossen-Uffink D."/>
            <person name="Oliveira J.V."/>
            <person name="Vesth T.C."/>
            <person name="Visser J."/>
            <person name="Yu J.-H."/>
            <person name="Zhou M."/>
            <person name="Andersen M.R."/>
            <person name="Archer D.B."/>
            <person name="Baker S.E."/>
            <person name="Benoit I."/>
            <person name="Brakhage A.A."/>
            <person name="Braus G.H."/>
            <person name="Fischer R."/>
            <person name="Frisvad J.C."/>
            <person name="Goldman G.H."/>
            <person name="Houbraken J."/>
            <person name="Oakley B."/>
            <person name="Pocsi I."/>
            <person name="Scazzocchio C."/>
            <person name="Seiboth B."/>
            <person name="vanKuyk P.A."/>
            <person name="Wortman J."/>
            <person name="Dyer P.S."/>
            <person name="Grigoriev I.V."/>
        </authorList>
    </citation>
    <scope>NUCLEOTIDE SEQUENCE [LARGE SCALE GENOMIC DNA]</scope>
    <source>
        <strain evidence="2">CBS 101740 / IMI 381727 / IBT 21946</strain>
    </source>
</reference>
<name>A0A1L9UPG7_ASPBC</name>
<protein>
    <submittedName>
        <fullName evidence="1">Uncharacterized protein</fullName>
    </submittedName>
</protein>
<evidence type="ECO:0000313" key="1">
    <source>
        <dbReference type="EMBL" id="OJJ73625.1"/>
    </source>
</evidence>
<organism evidence="1 2">
    <name type="scientific">Aspergillus brasiliensis (strain CBS 101740 / IMI 381727 / IBT 21946)</name>
    <dbReference type="NCBI Taxonomy" id="767769"/>
    <lineage>
        <taxon>Eukaryota</taxon>
        <taxon>Fungi</taxon>
        <taxon>Dikarya</taxon>
        <taxon>Ascomycota</taxon>
        <taxon>Pezizomycotina</taxon>
        <taxon>Eurotiomycetes</taxon>
        <taxon>Eurotiomycetidae</taxon>
        <taxon>Eurotiales</taxon>
        <taxon>Aspergillaceae</taxon>
        <taxon>Aspergillus</taxon>
        <taxon>Aspergillus subgen. Circumdati</taxon>
    </lineage>
</organism>
<keyword evidence="2" id="KW-1185">Reference proteome</keyword>
<dbReference type="EMBL" id="KV878682">
    <property type="protein sequence ID" value="OJJ73625.1"/>
    <property type="molecule type" value="Genomic_DNA"/>
</dbReference>
<dbReference type="Proteomes" id="UP000184499">
    <property type="component" value="Unassembled WGS sequence"/>
</dbReference>
<proteinExistence type="predicted"/>
<accession>A0A1L9UPG7</accession>
<evidence type="ECO:0000313" key="2">
    <source>
        <dbReference type="Proteomes" id="UP000184499"/>
    </source>
</evidence>